<protein>
    <submittedName>
        <fullName evidence="6">Bf40cf05-c2c1-4a0c-886a-294005f9d65d</fullName>
    </submittedName>
</protein>
<dbReference type="InterPro" id="IPR057326">
    <property type="entry name" value="KR_dom"/>
</dbReference>
<evidence type="ECO:0000256" key="4">
    <source>
        <dbReference type="RuleBase" id="RU000363"/>
    </source>
</evidence>
<dbReference type="InterPro" id="IPR002347">
    <property type="entry name" value="SDR_fam"/>
</dbReference>
<dbReference type="AlphaFoldDB" id="A0A446BVB2"/>
<evidence type="ECO:0000313" key="6">
    <source>
        <dbReference type="EMBL" id="SPQ26434.1"/>
    </source>
</evidence>
<organism evidence="6 7">
    <name type="scientific">Thermothielavioides terrestris</name>
    <dbReference type="NCBI Taxonomy" id="2587410"/>
    <lineage>
        <taxon>Eukaryota</taxon>
        <taxon>Fungi</taxon>
        <taxon>Dikarya</taxon>
        <taxon>Ascomycota</taxon>
        <taxon>Pezizomycotina</taxon>
        <taxon>Sordariomycetes</taxon>
        <taxon>Sordariomycetidae</taxon>
        <taxon>Sordariales</taxon>
        <taxon>Chaetomiaceae</taxon>
        <taxon>Thermothielavioides</taxon>
    </lineage>
</organism>
<keyword evidence="3" id="KW-0560">Oxidoreductase</keyword>
<evidence type="ECO:0000256" key="3">
    <source>
        <dbReference type="ARBA" id="ARBA00023002"/>
    </source>
</evidence>
<sequence>MPPKKTVLITGCSAGGIGAALAVAFQKRGFHVFATARDPAKMPPEFAHLPDVTRLPLDVTSRASIDAAVAAVRKATGGTLDILVNNAGVPYVVPALDADVRVARDVFDANFFGVLETTKAFAPLLVAAAPGAIVVNICSTAAHITTPWMGVYAASKAAMEQYSEALRLELRPYGVRVLSVVAGAVATNMTASSPPLTLPEGSFFRVSEEETKRREAGESFIKGMPAEVFAEKVVSDALGGVTGRVYRGLGATFVWFLSSWCPRLVQDKLAVTMRGGAFERAL</sequence>
<dbReference type="GO" id="GO:0005811">
    <property type="term" value="C:lipid droplet"/>
    <property type="evidence" value="ECO:0007669"/>
    <property type="project" value="TreeGrafter"/>
</dbReference>
<dbReference type="PANTHER" id="PTHR44169:SF6">
    <property type="entry name" value="NADPH-DEPENDENT 1-ACYLDIHYDROXYACETONE PHOSPHATE REDUCTASE"/>
    <property type="match status" value="1"/>
</dbReference>
<dbReference type="GO" id="GO:0000140">
    <property type="term" value="F:acylglycerone-phosphate reductase (NADP+) activity"/>
    <property type="evidence" value="ECO:0007669"/>
    <property type="project" value="TreeGrafter"/>
</dbReference>
<proteinExistence type="inferred from homology"/>
<dbReference type="PROSITE" id="PS00061">
    <property type="entry name" value="ADH_SHORT"/>
    <property type="match status" value="1"/>
</dbReference>
<dbReference type="PRINTS" id="PR00081">
    <property type="entry name" value="GDHRDH"/>
</dbReference>
<dbReference type="GO" id="GO:0005783">
    <property type="term" value="C:endoplasmic reticulum"/>
    <property type="evidence" value="ECO:0007669"/>
    <property type="project" value="TreeGrafter"/>
</dbReference>
<evidence type="ECO:0000256" key="1">
    <source>
        <dbReference type="ARBA" id="ARBA00006484"/>
    </source>
</evidence>
<dbReference type="GO" id="GO:0004806">
    <property type="term" value="F:triacylglycerol lipase activity"/>
    <property type="evidence" value="ECO:0007669"/>
    <property type="project" value="TreeGrafter"/>
</dbReference>
<keyword evidence="2" id="KW-0521">NADP</keyword>
<dbReference type="SMART" id="SM00822">
    <property type="entry name" value="PKS_KR"/>
    <property type="match status" value="1"/>
</dbReference>
<dbReference type="SUPFAM" id="SSF51735">
    <property type="entry name" value="NAD(P)-binding Rossmann-fold domains"/>
    <property type="match status" value="1"/>
</dbReference>
<name>A0A446BVB2_9PEZI</name>
<dbReference type="Pfam" id="PF00106">
    <property type="entry name" value="adh_short"/>
    <property type="match status" value="1"/>
</dbReference>
<reference evidence="6 7" key="1">
    <citation type="submission" date="2018-04" db="EMBL/GenBank/DDBJ databases">
        <authorList>
            <person name="Huttner S."/>
            <person name="Dainat J."/>
        </authorList>
    </citation>
    <scope>NUCLEOTIDE SEQUENCE [LARGE SCALE GENOMIC DNA]</scope>
</reference>
<dbReference type="InterPro" id="IPR020904">
    <property type="entry name" value="Sc_DH/Rdtase_CS"/>
</dbReference>
<evidence type="ECO:0000313" key="7">
    <source>
        <dbReference type="Proteomes" id="UP000289323"/>
    </source>
</evidence>
<dbReference type="PANTHER" id="PTHR44169">
    <property type="entry name" value="NADPH-DEPENDENT 1-ACYLDIHYDROXYACETONE PHOSPHATE REDUCTASE"/>
    <property type="match status" value="1"/>
</dbReference>
<dbReference type="GO" id="GO:0006654">
    <property type="term" value="P:phosphatidic acid biosynthetic process"/>
    <property type="evidence" value="ECO:0007669"/>
    <property type="project" value="TreeGrafter"/>
</dbReference>
<feature type="domain" description="Ketoreductase" evidence="5">
    <location>
        <begin position="5"/>
        <end position="188"/>
    </location>
</feature>
<dbReference type="InterPro" id="IPR036291">
    <property type="entry name" value="NAD(P)-bd_dom_sf"/>
</dbReference>
<dbReference type="Gene3D" id="3.40.50.720">
    <property type="entry name" value="NAD(P)-binding Rossmann-like Domain"/>
    <property type="match status" value="1"/>
</dbReference>
<dbReference type="Proteomes" id="UP000289323">
    <property type="component" value="Unassembled WGS sequence"/>
</dbReference>
<gene>
    <name evidence="6" type="ORF">TT172_LOCUS8853</name>
</gene>
<evidence type="ECO:0000256" key="2">
    <source>
        <dbReference type="ARBA" id="ARBA00022857"/>
    </source>
</evidence>
<dbReference type="CDD" id="cd05374">
    <property type="entry name" value="17beta-HSD-like_SDR_c"/>
    <property type="match status" value="1"/>
</dbReference>
<dbReference type="GO" id="GO:0019433">
    <property type="term" value="P:triglyceride catabolic process"/>
    <property type="evidence" value="ECO:0007669"/>
    <property type="project" value="TreeGrafter"/>
</dbReference>
<accession>A0A446BVB2</accession>
<dbReference type="PRINTS" id="PR00080">
    <property type="entry name" value="SDRFAMILY"/>
</dbReference>
<evidence type="ECO:0000259" key="5">
    <source>
        <dbReference type="SMART" id="SM00822"/>
    </source>
</evidence>
<dbReference type="EMBL" id="OUUZ01000018">
    <property type="protein sequence ID" value="SPQ26434.1"/>
    <property type="molecule type" value="Genomic_DNA"/>
</dbReference>
<comment type="similarity">
    <text evidence="1 4">Belongs to the short-chain dehydrogenases/reductases (SDR) family.</text>
</comment>